<organism evidence="1 2">
    <name type="scientific">Bacteroides stercoris ATCC 43183</name>
    <dbReference type="NCBI Taxonomy" id="449673"/>
    <lineage>
        <taxon>Bacteria</taxon>
        <taxon>Pseudomonadati</taxon>
        <taxon>Bacteroidota</taxon>
        <taxon>Bacteroidia</taxon>
        <taxon>Bacteroidales</taxon>
        <taxon>Bacteroidaceae</taxon>
        <taxon>Bacteroides</taxon>
    </lineage>
</organism>
<evidence type="ECO:0000313" key="1">
    <source>
        <dbReference type="EMBL" id="EDS14031.1"/>
    </source>
</evidence>
<comment type="caution">
    <text evidence="1">The sequence shown here is derived from an EMBL/GenBank/DDBJ whole genome shotgun (WGS) entry which is preliminary data.</text>
</comment>
<evidence type="ECO:0000313" key="2">
    <source>
        <dbReference type="Proteomes" id="UP000004713"/>
    </source>
</evidence>
<reference evidence="1 2" key="2">
    <citation type="submission" date="2007-11" db="EMBL/GenBank/DDBJ databases">
        <authorList>
            <person name="Fulton L."/>
            <person name="Clifton S."/>
            <person name="Fulton B."/>
            <person name="Xu J."/>
            <person name="Minx P."/>
            <person name="Pepin K.H."/>
            <person name="Johnson M."/>
            <person name="Thiruvilangam P."/>
            <person name="Bhonagiri V."/>
            <person name="Nash W.E."/>
            <person name="Mardis E.R."/>
            <person name="Wilson R.K."/>
        </authorList>
    </citation>
    <scope>NUCLEOTIDE SEQUENCE [LARGE SCALE GENOMIC DNA]</scope>
    <source>
        <strain evidence="1 2">ATCC 43183</strain>
    </source>
</reference>
<reference evidence="1 2" key="1">
    <citation type="submission" date="2007-11" db="EMBL/GenBank/DDBJ databases">
        <title>Draft genome sequence of Bacteroides stercoris(ATCC 43183).</title>
        <authorList>
            <person name="Sudarsanam P."/>
            <person name="Ley R."/>
            <person name="Guruge J."/>
            <person name="Turnbaugh P.J."/>
            <person name="Mahowald M."/>
            <person name="Liep D."/>
            <person name="Gordon J."/>
        </authorList>
    </citation>
    <scope>NUCLEOTIDE SEQUENCE [LARGE SCALE GENOMIC DNA]</scope>
    <source>
        <strain evidence="1 2">ATCC 43183</strain>
    </source>
</reference>
<dbReference type="EMBL" id="ABFZ02000022">
    <property type="protein sequence ID" value="EDS14031.1"/>
    <property type="molecule type" value="Genomic_DNA"/>
</dbReference>
<proteinExistence type="predicted"/>
<protein>
    <submittedName>
        <fullName evidence="1">Uncharacterized protein</fullName>
    </submittedName>
</protein>
<accession>B0NUI8</accession>
<gene>
    <name evidence="1" type="ORF">BACSTE_03174</name>
</gene>
<sequence>MPVCLVIKGFDFIKVTIFFVKRFKNDNKSFISRLLENKNTV</sequence>
<dbReference type="Proteomes" id="UP000004713">
    <property type="component" value="Unassembled WGS sequence"/>
</dbReference>
<dbReference type="AlphaFoldDB" id="B0NUI8"/>
<name>B0NUI8_BACSE</name>
<dbReference type="HOGENOM" id="CLU_3266008_0_0_10"/>